<evidence type="ECO:0000313" key="2">
    <source>
        <dbReference type="Proteomes" id="UP000237000"/>
    </source>
</evidence>
<dbReference type="EMBL" id="JXTC01000042">
    <property type="protein sequence ID" value="PON95784.1"/>
    <property type="molecule type" value="Genomic_DNA"/>
</dbReference>
<keyword evidence="2" id="KW-1185">Reference proteome</keyword>
<proteinExistence type="predicted"/>
<feature type="non-terminal residue" evidence="1">
    <location>
        <position position="1"/>
    </location>
</feature>
<comment type="caution">
    <text evidence="1">The sequence shown here is derived from an EMBL/GenBank/DDBJ whole genome shotgun (WGS) entry which is preliminary data.</text>
</comment>
<organism evidence="1 2">
    <name type="scientific">Trema orientale</name>
    <name type="common">Charcoal tree</name>
    <name type="synonym">Celtis orientalis</name>
    <dbReference type="NCBI Taxonomy" id="63057"/>
    <lineage>
        <taxon>Eukaryota</taxon>
        <taxon>Viridiplantae</taxon>
        <taxon>Streptophyta</taxon>
        <taxon>Embryophyta</taxon>
        <taxon>Tracheophyta</taxon>
        <taxon>Spermatophyta</taxon>
        <taxon>Magnoliopsida</taxon>
        <taxon>eudicotyledons</taxon>
        <taxon>Gunneridae</taxon>
        <taxon>Pentapetalae</taxon>
        <taxon>rosids</taxon>
        <taxon>fabids</taxon>
        <taxon>Rosales</taxon>
        <taxon>Cannabaceae</taxon>
        <taxon>Trema</taxon>
    </lineage>
</organism>
<dbReference type="InParanoid" id="A0A2P5FDD2"/>
<accession>A0A2P5FDD2</accession>
<dbReference type="OrthoDB" id="10512880at2759"/>
<reference evidence="2" key="1">
    <citation type="submission" date="2016-06" db="EMBL/GenBank/DDBJ databases">
        <title>Parallel loss of symbiosis genes in relatives of nitrogen-fixing non-legume Parasponia.</title>
        <authorList>
            <person name="Van Velzen R."/>
            <person name="Holmer R."/>
            <person name="Bu F."/>
            <person name="Rutten L."/>
            <person name="Van Zeijl A."/>
            <person name="Liu W."/>
            <person name="Santuari L."/>
            <person name="Cao Q."/>
            <person name="Sharma T."/>
            <person name="Shen D."/>
            <person name="Roswanjaya Y."/>
            <person name="Wardhani T."/>
            <person name="Kalhor M.S."/>
            <person name="Jansen J."/>
            <person name="Van den Hoogen J."/>
            <person name="Gungor B."/>
            <person name="Hartog M."/>
            <person name="Hontelez J."/>
            <person name="Verver J."/>
            <person name="Yang W.-C."/>
            <person name="Schijlen E."/>
            <person name="Repin R."/>
            <person name="Schilthuizen M."/>
            <person name="Schranz E."/>
            <person name="Heidstra R."/>
            <person name="Miyata K."/>
            <person name="Fedorova E."/>
            <person name="Kohlen W."/>
            <person name="Bisseling T."/>
            <person name="Smit S."/>
            <person name="Geurts R."/>
        </authorList>
    </citation>
    <scope>NUCLEOTIDE SEQUENCE [LARGE SCALE GENOMIC DNA]</scope>
    <source>
        <strain evidence="2">cv. RG33-2</strain>
    </source>
</reference>
<dbReference type="AlphaFoldDB" id="A0A2P5FDD2"/>
<gene>
    <name evidence="1" type="ORF">TorRG33x02_083070</name>
</gene>
<protein>
    <submittedName>
        <fullName evidence="1">Uncharacterized protein</fullName>
    </submittedName>
</protein>
<sequence>TSCTTNKLDKIVQDYDIGVPLRLSTELNQPHTPPHCNASFSDAILRCDVVY</sequence>
<evidence type="ECO:0000313" key="1">
    <source>
        <dbReference type="EMBL" id="PON95784.1"/>
    </source>
</evidence>
<dbReference type="Proteomes" id="UP000237000">
    <property type="component" value="Unassembled WGS sequence"/>
</dbReference>
<name>A0A2P5FDD2_TREOI</name>